<evidence type="ECO:0000313" key="9">
    <source>
        <dbReference type="Proteomes" id="UP000247099"/>
    </source>
</evidence>
<comment type="caution">
    <text evidence="8">The sequence shown here is derived from an EMBL/GenBank/DDBJ whole genome shotgun (WGS) entry which is preliminary data.</text>
</comment>
<dbReference type="InterPro" id="IPR007267">
    <property type="entry name" value="GtrA_DPMS_TM"/>
</dbReference>
<feature type="transmembrane region" description="Helical" evidence="6">
    <location>
        <begin position="120"/>
        <end position="140"/>
    </location>
</feature>
<protein>
    <submittedName>
        <fullName evidence="8">GtrA family protein</fullName>
    </submittedName>
</protein>
<sequence length="148" mass="16517">MRKLLGRIHRSESNRGMFIRFAGVGVTISLVDIGLLYLLNTLGLNIYLARIPSFFASMTVGYILNRYFTFHHLETGRALWHSLVRHYSVHAVGGAINYGVFTLTLIIGQKLGGQASASGTLPFVAVWIGGMFGMCFNFFFSKKMVFDN</sequence>
<gene>
    <name evidence="8" type="ORF">DDZ13_14400</name>
</gene>
<evidence type="ECO:0000256" key="6">
    <source>
        <dbReference type="SAM" id="Phobius"/>
    </source>
</evidence>
<feature type="transmembrane region" description="Helical" evidence="6">
    <location>
        <begin position="89"/>
        <end position="108"/>
    </location>
</feature>
<organism evidence="8 9">
    <name type="scientific">Coraliomargarita sinensis</name>
    <dbReference type="NCBI Taxonomy" id="2174842"/>
    <lineage>
        <taxon>Bacteria</taxon>
        <taxon>Pseudomonadati</taxon>
        <taxon>Verrucomicrobiota</taxon>
        <taxon>Opitutia</taxon>
        <taxon>Puniceicoccales</taxon>
        <taxon>Coraliomargaritaceae</taxon>
        <taxon>Coraliomargarita</taxon>
    </lineage>
</organism>
<dbReference type="AlphaFoldDB" id="A0A317ZCR8"/>
<evidence type="ECO:0000256" key="4">
    <source>
        <dbReference type="ARBA" id="ARBA00022989"/>
    </source>
</evidence>
<keyword evidence="5 6" id="KW-0472">Membrane</keyword>
<keyword evidence="9" id="KW-1185">Reference proteome</keyword>
<accession>A0A317ZCR8</accession>
<name>A0A317ZCR8_9BACT</name>
<evidence type="ECO:0000256" key="5">
    <source>
        <dbReference type="ARBA" id="ARBA00023136"/>
    </source>
</evidence>
<dbReference type="GO" id="GO:0005886">
    <property type="term" value="C:plasma membrane"/>
    <property type="evidence" value="ECO:0007669"/>
    <property type="project" value="TreeGrafter"/>
</dbReference>
<comment type="similarity">
    <text evidence="2">Belongs to the GtrA family.</text>
</comment>
<keyword evidence="4 6" id="KW-1133">Transmembrane helix</keyword>
<dbReference type="InterPro" id="IPR051401">
    <property type="entry name" value="GtrA_CellWall_Glycosyl"/>
</dbReference>
<dbReference type="Pfam" id="PF04138">
    <property type="entry name" value="GtrA_DPMS_TM"/>
    <property type="match status" value="1"/>
</dbReference>
<dbReference type="RefSeq" id="WP_110132162.1">
    <property type="nucleotide sequence ID" value="NZ_QHJQ01000014.1"/>
</dbReference>
<evidence type="ECO:0000256" key="3">
    <source>
        <dbReference type="ARBA" id="ARBA00022692"/>
    </source>
</evidence>
<dbReference type="PANTHER" id="PTHR38459">
    <property type="entry name" value="PROPHAGE BACTOPRENOL-LINKED GLUCOSE TRANSLOCASE HOMOLOG"/>
    <property type="match status" value="1"/>
</dbReference>
<proteinExistence type="inferred from homology"/>
<reference evidence="8 9" key="1">
    <citation type="submission" date="2018-05" db="EMBL/GenBank/DDBJ databases">
        <title>Coraliomargarita sinensis sp. nov., isolated from a marine solar saltern.</title>
        <authorList>
            <person name="Zhou L.Y."/>
        </authorList>
    </citation>
    <scope>NUCLEOTIDE SEQUENCE [LARGE SCALE GENOMIC DNA]</scope>
    <source>
        <strain evidence="8 9">WN38</strain>
    </source>
</reference>
<feature type="transmembrane region" description="Helical" evidence="6">
    <location>
        <begin position="21"/>
        <end position="40"/>
    </location>
</feature>
<dbReference type="Proteomes" id="UP000247099">
    <property type="component" value="Unassembled WGS sequence"/>
</dbReference>
<evidence type="ECO:0000256" key="2">
    <source>
        <dbReference type="ARBA" id="ARBA00009399"/>
    </source>
</evidence>
<dbReference type="PANTHER" id="PTHR38459:SF1">
    <property type="entry name" value="PROPHAGE BACTOPRENOL-LINKED GLUCOSE TRANSLOCASE HOMOLOG"/>
    <property type="match status" value="1"/>
</dbReference>
<evidence type="ECO:0000313" key="8">
    <source>
        <dbReference type="EMBL" id="PXA02974.1"/>
    </source>
</evidence>
<evidence type="ECO:0000259" key="7">
    <source>
        <dbReference type="Pfam" id="PF04138"/>
    </source>
</evidence>
<feature type="transmembrane region" description="Helical" evidence="6">
    <location>
        <begin position="46"/>
        <end position="68"/>
    </location>
</feature>
<dbReference type="GO" id="GO:0000271">
    <property type="term" value="P:polysaccharide biosynthetic process"/>
    <property type="evidence" value="ECO:0007669"/>
    <property type="project" value="InterPro"/>
</dbReference>
<keyword evidence="3 6" id="KW-0812">Transmembrane</keyword>
<dbReference type="InParanoid" id="A0A317ZCR8"/>
<feature type="domain" description="GtrA/DPMS transmembrane" evidence="7">
    <location>
        <begin position="20"/>
        <end position="146"/>
    </location>
</feature>
<comment type="subcellular location">
    <subcellularLocation>
        <location evidence="1">Membrane</location>
        <topology evidence="1">Multi-pass membrane protein</topology>
    </subcellularLocation>
</comment>
<dbReference type="EMBL" id="QHJQ01000014">
    <property type="protein sequence ID" value="PXA02974.1"/>
    <property type="molecule type" value="Genomic_DNA"/>
</dbReference>
<dbReference type="OrthoDB" id="9812049at2"/>
<evidence type="ECO:0000256" key="1">
    <source>
        <dbReference type="ARBA" id="ARBA00004141"/>
    </source>
</evidence>